<dbReference type="AlphaFoldDB" id="A0A6L2JWN7"/>
<comment type="caution">
    <text evidence="1">The sequence shown here is derived from an EMBL/GenBank/DDBJ whole genome shotgun (WGS) entry which is preliminary data.</text>
</comment>
<gene>
    <name evidence="1" type="ORF">Tci_013466</name>
</gene>
<sequence>MRLKKKTVKKCKSLELDIAKKQRIDEEEEELKRHLQIAANDDDVYTKATILALKVPIVDYQIHHENNKPYYKIIRADVTHKLFLSFITLLRNFNQKDLETLWKLVKEIFESTEPKNFSDDFLLNILKIMFEKPNVEANVWKEQKGRYGLAKKYPLTRFTLEQMLNNVRLEVKEESKTSLELLNISPTRYYKDDACWSAYLKSKTIEDIISIESFVEVLVLNQYVLVRNILALYKEALRKRDQMYQTFRRSSLAMTHKLDDMIELPESQPKKIYKEDLECEMVRVKIPRCMSFLGSTNAYDEPIGSLEENLGTPMEEEPLDQTKLEDVGLDTLIMKFLLALRCPSLDEILGDERGLEPPIKSHSLDSFKIKVVDNLAIHTSPSPHVASFHPKDPKDVYCYYHPCIDDPKKHYDFKLGLLGSLTKSFSNSEVMKDDFLREGLSLPIKTKELKKG</sequence>
<name>A0A6L2JWN7_TANCI</name>
<reference evidence="1" key="1">
    <citation type="journal article" date="2019" name="Sci. Rep.">
        <title>Draft genome of Tanacetum cinerariifolium, the natural source of mosquito coil.</title>
        <authorList>
            <person name="Yamashiro T."/>
            <person name="Shiraishi A."/>
            <person name="Satake H."/>
            <person name="Nakayama K."/>
        </authorList>
    </citation>
    <scope>NUCLEOTIDE SEQUENCE</scope>
</reference>
<dbReference type="EMBL" id="BKCJ010001444">
    <property type="protein sequence ID" value="GEU41488.1"/>
    <property type="molecule type" value="Genomic_DNA"/>
</dbReference>
<accession>A0A6L2JWN7</accession>
<organism evidence="1">
    <name type="scientific">Tanacetum cinerariifolium</name>
    <name type="common">Dalmatian daisy</name>
    <name type="synonym">Chrysanthemum cinerariifolium</name>
    <dbReference type="NCBI Taxonomy" id="118510"/>
    <lineage>
        <taxon>Eukaryota</taxon>
        <taxon>Viridiplantae</taxon>
        <taxon>Streptophyta</taxon>
        <taxon>Embryophyta</taxon>
        <taxon>Tracheophyta</taxon>
        <taxon>Spermatophyta</taxon>
        <taxon>Magnoliopsida</taxon>
        <taxon>eudicotyledons</taxon>
        <taxon>Gunneridae</taxon>
        <taxon>Pentapetalae</taxon>
        <taxon>asterids</taxon>
        <taxon>campanulids</taxon>
        <taxon>Asterales</taxon>
        <taxon>Asteraceae</taxon>
        <taxon>Asteroideae</taxon>
        <taxon>Anthemideae</taxon>
        <taxon>Anthemidinae</taxon>
        <taxon>Tanacetum</taxon>
    </lineage>
</organism>
<evidence type="ECO:0000313" key="1">
    <source>
        <dbReference type="EMBL" id="GEU41488.1"/>
    </source>
</evidence>
<protein>
    <submittedName>
        <fullName evidence="1">Uncharacterized protein</fullName>
    </submittedName>
</protein>
<proteinExistence type="predicted"/>